<sequence length="141" mass="14530">MQTTADTLLIRPVSRSDAAVAVSTPEGTLTHRELDSWSNRLARVLLGMGAGPGVVVAVAVEPLIEDIVSRTAIAKTGATAVPAGTEVPAPAFGITTEDARGGLGDGIAWLVLDDRSTLLRYLTGSDAPLTDAELRGLRPAS</sequence>
<dbReference type="EMBL" id="LN868938">
    <property type="protein sequence ID" value="CRY78592.1"/>
    <property type="molecule type" value="Genomic_DNA"/>
</dbReference>
<dbReference type="KEGG" id="nfr:ERS450000_03006"/>
<evidence type="ECO:0000256" key="1">
    <source>
        <dbReference type="ARBA" id="ARBA00022450"/>
    </source>
</evidence>
<dbReference type="Proteomes" id="UP000057820">
    <property type="component" value="Chromosome 1"/>
</dbReference>
<keyword evidence="2" id="KW-0597">Phosphoprotein</keyword>
<evidence type="ECO:0000313" key="5">
    <source>
        <dbReference type="Proteomes" id="UP000057820"/>
    </source>
</evidence>
<keyword evidence="1" id="KW-0596">Phosphopantetheine</keyword>
<organism evidence="4 5">
    <name type="scientific">Nocardia farcinica</name>
    <dbReference type="NCBI Taxonomy" id="37329"/>
    <lineage>
        <taxon>Bacteria</taxon>
        <taxon>Bacillati</taxon>
        <taxon>Actinomycetota</taxon>
        <taxon>Actinomycetes</taxon>
        <taxon>Mycobacteriales</taxon>
        <taxon>Nocardiaceae</taxon>
        <taxon>Nocardia</taxon>
    </lineage>
</organism>
<gene>
    <name evidence="4" type="primary">srfAA</name>
    <name evidence="4" type="ORF">ERS450000_03006</name>
</gene>
<dbReference type="PANTHER" id="PTHR44845:SF6">
    <property type="entry name" value="BETA-ALANINE-ACTIVATING ENZYME"/>
    <property type="match status" value="1"/>
</dbReference>
<dbReference type="InterPro" id="IPR000873">
    <property type="entry name" value="AMP-dep_synth/lig_dom"/>
</dbReference>
<accession>A0A0H5NT23</accession>
<feature type="domain" description="AMP-dependent synthetase/ligase" evidence="3">
    <location>
        <begin position="18"/>
        <end position="98"/>
    </location>
</feature>
<dbReference type="SUPFAM" id="SSF56801">
    <property type="entry name" value="Acetyl-CoA synthetase-like"/>
    <property type="match status" value="1"/>
</dbReference>
<dbReference type="Pfam" id="PF00501">
    <property type="entry name" value="AMP-binding"/>
    <property type="match status" value="1"/>
</dbReference>
<dbReference type="Gene3D" id="3.40.50.12780">
    <property type="entry name" value="N-terminal domain of ligase-like"/>
    <property type="match status" value="1"/>
</dbReference>
<dbReference type="PANTHER" id="PTHR44845">
    <property type="entry name" value="CARRIER DOMAIN-CONTAINING PROTEIN"/>
    <property type="match status" value="1"/>
</dbReference>
<name>A0A0H5NT23_NOCFR</name>
<dbReference type="AlphaFoldDB" id="A0A0H5NT23"/>
<evidence type="ECO:0000256" key="2">
    <source>
        <dbReference type="ARBA" id="ARBA00022553"/>
    </source>
</evidence>
<protein>
    <submittedName>
        <fullName evidence="4">Surfactin synthase subunit 1</fullName>
    </submittedName>
</protein>
<dbReference type="InterPro" id="IPR042099">
    <property type="entry name" value="ANL_N_sf"/>
</dbReference>
<proteinExistence type="predicted"/>
<dbReference type="GeneID" id="61131929"/>
<dbReference type="RefSeq" id="WP_011207634.1">
    <property type="nucleotide sequence ID" value="NZ_CP031418.1"/>
</dbReference>
<reference evidence="5" key="1">
    <citation type="submission" date="2015-03" db="EMBL/GenBank/DDBJ databases">
        <authorList>
            <consortium name="Pathogen Informatics"/>
        </authorList>
    </citation>
    <scope>NUCLEOTIDE SEQUENCE [LARGE SCALE GENOMIC DNA]</scope>
    <source>
        <strain evidence="5">NCTC11134</strain>
    </source>
</reference>
<dbReference type="OMA" id="MHTSVES"/>
<evidence type="ECO:0000259" key="3">
    <source>
        <dbReference type="Pfam" id="PF00501"/>
    </source>
</evidence>
<evidence type="ECO:0000313" key="4">
    <source>
        <dbReference type="EMBL" id="CRY78592.1"/>
    </source>
</evidence>